<evidence type="ECO:0000313" key="2">
    <source>
        <dbReference type="EMBL" id="BES89255.1"/>
    </source>
</evidence>
<name>A0ABN7AAH1_9HEMI</name>
<proteinExistence type="predicted"/>
<organism evidence="2 3">
    <name type="scientific">Nesidiocoris tenuis</name>
    <dbReference type="NCBI Taxonomy" id="355587"/>
    <lineage>
        <taxon>Eukaryota</taxon>
        <taxon>Metazoa</taxon>
        <taxon>Ecdysozoa</taxon>
        <taxon>Arthropoda</taxon>
        <taxon>Hexapoda</taxon>
        <taxon>Insecta</taxon>
        <taxon>Pterygota</taxon>
        <taxon>Neoptera</taxon>
        <taxon>Paraneoptera</taxon>
        <taxon>Hemiptera</taxon>
        <taxon>Heteroptera</taxon>
        <taxon>Panheteroptera</taxon>
        <taxon>Cimicomorpha</taxon>
        <taxon>Miridae</taxon>
        <taxon>Dicyphina</taxon>
        <taxon>Nesidiocoris</taxon>
    </lineage>
</organism>
<accession>A0ABN7AAH1</accession>
<dbReference type="Proteomes" id="UP001307889">
    <property type="component" value="Chromosome 1"/>
</dbReference>
<reference evidence="2 3" key="1">
    <citation type="submission" date="2023-09" db="EMBL/GenBank/DDBJ databases">
        <title>Nesidiocoris tenuis whole genome shotgun sequence.</title>
        <authorList>
            <person name="Shibata T."/>
            <person name="Shimoda M."/>
            <person name="Kobayashi T."/>
            <person name="Uehara T."/>
        </authorList>
    </citation>
    <scope>NUCLEOTIDE SEQUENCE [LARGE SCALE GENOMIC DNA]</scope>
    <source>
        <strain evidence="2 3">Japan</strain>
    </source>
</reference>
<dbReference type="EMBL" id="AP028909">
    <property type="protein sequence ID" value="BES89255.1"/>
    <property type="molecule type" value="Genomic_DNA"/>
</dbReference>
<gene>
    <name evidence="2" type="ORF">NTJ_02063</name>
</gene>
<sequence>MSSGSYSSERRYIDPWDVENYIYLRKGPSNPRRRSVCFDQAVKYASYEDDGFGPIYGSLVETSLKTSGSDYPDYPDDRSLYMYNSLPSAPSQCPSCYRDMNELDEFGMMGADVIYEDLMARTLMDRRKRRKKTSSASSSRGYHSNGFGGGPGSPNVWEQNFGMNTLGHLRIDYSGNWNKLDSIIGHAC</sequence>
<protein>
    <submittedName>
        <fullName evidence="2">Uncharacterized protein</fullName>
    </submittedName>
</protein>
<keyword evidence="3" id="KW-1185">Reference proteome</keyword>
<evidence type="ECO:0000313" key="3">
    <source>
        <dbReference type="Proteomes" id="UP001307889"/>
    </source>
</evidence>
<evidence type="ECO:0000256" key="1">
    <source>
        <dbReference type="SAM" id="MobiDB-lite"/>
    </source>
</evidence>
<feature type="region of interest" description="Disordered" evidence="1">
    <location>
        <begin position="126"/>
        <end position="150"/>
    </location>
</feature>